<dbReference type="PANTHER" id="PTHR16301">
    <property type="entry name" value="IMPACT-RELATED"/>
    <property type="match status" value="1"/>
</dbReference>
<organism evidence="8">
    <name type="scientific">Timspurckia oligopyrenoides</name>
    <dbReference type="NCBI Taxonomy" id="708627"/>
    <lineage>
        <taxon>Eukaryota</taxon>
        <taxon>Rhodophyta</taxon>
        <taxon>Bangiophyceae</taxon>
        <taxon>Porphyridiales</taxon>
        <taxon>Porphyridiaceae</taxon>
        <taxon>Timspurckia</taxon>
    </lineage>
</organism>
<evidence type="ECO:0000256" key="6">
    <source>
        <dbReference type="ARBA" id="ARBA00023016"/>
    </source>
</evidence>
<dbReference type="GO" id="GO:0005737">
    <property type="term" value="C:cytoplasm"/>
    <property type="evidence" value="ECO:0007669"/>
    <property type="project" value="UniProtKB-SubCell"/>
</dbReference>
<dbReference type="GO" id="GO:0140469">
    <property type="term" value="P:GCN2-mediated signaling"/>
    <property type="evidence" value="ECO:0007669"/>
    <property type="project" value="TreeGrafter"/>
</dbReference>
<dbReference type="Gene3D" id="3.30.230.30">
    <property type="entry name" value="Impact, N-terminal domain"/>
    <property type="match status" value="1"/>
</dbReference>
<reference evidence="8" key="1">
    <citation type="submission" date="2021-01" db="EMBL/GenBank/DDBJ databases">
        <authorList>
            <person name="Corre E."/>
            <person name="Pelletier E."/>
            <person name="Niang G."/>
            <person name="Scheremetjew M."/>
            <person name="Finn R."/>
            <person name="Kale V."/>
            <person name="Holt S."/>
            <person name="Cochrane G."/>
            <person name="Meng A."/>
            <person name="Brown T."/>
            <person name="Cohen L."/>
        </authorList>
    </citation>
    <scope>NUCLEOTIDE SEQUENCE</scope>
    <source>
        <strain evidence="8">CCMP3278</strain>
    </source>
</reference>
<dbReference type="PANTHER" id="PTHR16301:SF25">
    <property type="entry name" value="PROTEIN IMPACT"/>
    <property type="match status" value="1"/>
</dbReference>
<proteinExistence type="inferred from homology"/>
<name>A0A7S1ETY7_9RHOD</name>
<dbReference type="AlphaFoldDB" id="A0A7S1ETY7"/>
<dbReference type="InterPro" id="IPR006575">
    <property type="entry name" value="RWD_dom"/>
</dbReference>
<dbReference type="SMART" id="SM00591">
    <property type="entry name" value="RWD"/>
    <property type="match status" value="1"/>
</dbReference>
<evidence type="ECO:0000256" key="2">
    <source>
        <dbReference type="ARBA" id="ARBA00007665"/>
    </source>
</evidence>
<dbReference type="EMBL" id="HBFP01010620">
    <property type="protein sequence ID" value="CAD8823235.1"/>
    <property type="molecule type" value="Transcribed_RNA"/>
</dbReference>
<sequence length="289" mass="33167">MARVCACVHSQSNARRSASVGDLRKRMDFDDASRLELEVEALESIYGSDALLKTRCQHTNKLLKLDLTRPIDSQYNYTLTLTLNTNYPIHSLPNIRINSQLLDKTQKNALEHEIITEHQHLIGEEVIFLFCEWLDHKMIQFIPSNEQRPGVPRPQTESIPKLDTNRNQFDILHGIPIQDRKSTFQAHLACIQSIQHIPQVLSQLYENNKIASASHNSYAYRIQSQSNNNSLQCVRRLAFHPQLCFRSASSAISSTQSIIFVVVSECRTMTMMARNQQANVFSIFLKLRM</sequence>
<dbReference type="InterPro" id="IPR036956">
    <property type="entry name" value="Impact_N_sf"/>
</dbReference>
<evidence type="ECO:0000256" key="1">
    <source>
        <dbReference type="ARBA" id="ARBA00004496"/>
    </source>
</evidence>
<feature type="domain" description="RWD" evidence="7">
    <location>
        <begin position="37"/>
        <end position="141"/>
    </location>
</feature>
<dbReference type="InterPro" id="IPR001498">
    <property type="entry name" value="Impact_N"/>
</dbReference>
<comment type="similarity">
    <text evidence="2">Belongs to the IMPACT family.</text>
</comment>
<dbReference type="GO" id="GO:0006446">
    <property type="term" value="P:regulation of translational initiation"/>
    <property type="evidence" value="ECO:0007669"/>
    <property type="project" value="TreeGrafter"/>
</dbReference>
<evidence type="ECO:0000313" key="8">
    <source>
        <dbReference type="EMBL" id="CAD8823235.1"/>
    </source>
</evidence>
<dbReference type="InterPro" id="IPR023582">
    <property type="entry name" value="Impact"/>
</dbReference>
<evidence type="ECO:0000259" key="7">
    <source>
        <dbReference type="PROSITE" id="PS50908"/>
    </source>
</evidence>
<dbReference type="SUPFAM" id="SSF54211">
    <property type="entry name" value="Ribosomal protein S5 domain 2-like"/>
    <property type="match status" value="1"/>
</dbReference>
<dbReference type="InterPro" id="IPR020568">
    <property type="entry name" value="Ribosomal_Su5_D2-typ_SF"/>
</dbReference>
<accession>A0A7S1ETY7</accession>
<dbReference type="SUPFAM" id="SSF54495">
    <property type="entry name" value="UBC-like"/>
    <property type="match status" value="1"/>
</dbReference>
<dbReference type="Pfam" id="PF01205">
    <property type="entry name" value="Impact_N"/>
    <property type="match status" value="1"/>
</dbReference>
<protein>
    <recommendedName>
        <fullName evidence="7">RWD domain-containing protein</fullName>
    </recommendedName>
</protein>
<comment type="subcellular location">
    <subcellularLocation>
        <location evidence="1">Cytoplasm</location>
    </subcellularLocation>
</comment>
<evidence type="ECO:0000256" key="5">
    <source>
        <dbReference type="ARBA" id="ARBA00022845"/>
    </source>
</evidence>
<keyword evidence="3" id="KW-0963">Cytoplasm</keyword>
<dbReference type="PROSITE" id="PS50908">
    <property type="entry name" value="RWD"/>
    <property type="match status" value="1"/>
</dbReference>
<gene>
    <name evidence="8" type="ORF">TOLI1172_LOCUS7631</name>
</gene>
<evidence type="ECO:0000256" key="3">
    <source>
        <dbReference type="ARBA" id="ARBA00022490"/>
    </source>
</evidence>
<keyword evidence="4" id="KW-0678">Repressor</keyword>
<dbReference type="InterPro" id="IPR016135">
    <property type="entry name" value="UBQ-conjugating_enzyme/RWD"/>
</dbReference>
<dbReference type="Pfam" id="PF05773">
    <property type="entry name" value="RWD"/>
    <property type="match status" value="1"/>
</dbReference>
<keyword evidence="6" id="KW-0346">Stress response</keyword>
<evidence type="ECO:0000256" key="4">
    <source>
        <dbReference type="ARBA" id="ARBA00022491"/>
    </source>
</evidence>
<keyword evidence="5" id="KW-0810">Translation regulation</keyword>
<dbReference type="Gene3D" id="3.10.110.10">
    <property type="entry name" value="Ubiquitin Conjugating Enzyme"/>
    <property type="match status" value="1"/>
</dbReference>